<dbReference type="GO" id="GO:0005737">
    <property type="term" value="C:cytoplasm"/>
    <property type="evidence" value="ECO:0007669"/>
    <property type="project" value="TreeGrafter"/>
</dbReference>
<gene>
    <name evidence="5" type="primary">ymdB</name>
    <name evidence="5" type="ORF">FF011L_35140</name>
</gene>
<dbReference type="PANTHER" id="PTHR14453">
    <property type="entry name" value="PARP/ZINC FINGER CCCH TYPE DOMAIN CONTAINING PROTEIN"/>
    <property type="match status" value="1"/>
</dbReference>
<dbReference type="GO" id="GO:0010629">
    <property type="term" value="P:negative regulation of gene expression"/>
    <property type="evidence" value="ECO:0007669"/>
    <property type="project" value="TreeGrafter"/>
</dbReference>
<keyword evidence="2" id="KW-0808">Transferase</keyword>
<dbReference type="GO" id="GO:0070212">
    <property type="term" value="P:protein poly-ADP-ribosylation"/>
    <property type="evidence" value="ECO:0007669"/>
    <property type="project" value="TreeGrafter"/>
</dbReference>
<dbReference type="EC" id="3.5.1.-" evidence="5"/>
<dbReference type="Proteomes" id="UP000320672">
    <property type="component" value="Chromosome"/>
</dbReference>
<proteinExistence type="predicted"/>
<evidence type="ECO:0000313" key="5">
    <source>
        <dbReference type="EMBL" id="QDS94733.1"/>
    </source>
</evidence>
<organism evidence="5 6">
    <name type="scientific">Roseimaritima multifibrata</name>
    <dbReference type="NCBI Taxonomy" id="1930274"/>
    <lineage>
        <taxon>Bacteria</taxon>
        <taxon>Pseudomonadati</taxon>
        <taxon>Planctomycetota</taxon>
        <taxon>Planctomycetia</taxon>
        <taxon>Pirellulales</taxon>
        <taxon>Pirellulaceae</taxon>
        <taxon>Roseimaritima</taxon>
    </lineage>
</organism>
<evidence type="ECO:0000256" key="1">
    <source>
        <dbReference type="ARBA" id="ARBA00022676"/>
    </source>
</evidence>
<dbReference type="InterPro" id="IPR002589">
    <property type="entry name" value="Macro_dom"/>
</dbReference>
<evidence type="ECO:0000256" key="3">
    <source>
        <dbReference type="ARBA" id="ARBA00023027"/>
    </source>
</evidence>
<dbReference type="GO" id="GO:0003714">
    <property type="term" value="F:transcription corepressor activity"/>
    <property type="evidence" value="ECO:0007669"/>
    <property type="project" value="TreeGrafter"/>
</dbReference>
<dbReference type="InterPro" id="IPR052056">
    <property type="entry name" value="Mono-ARTD/PARP"/>
</dbReference>
<evidence type="ECO:0000256" key="2">
    <source>
        <dbReference type="ARBA" id="ARBA00022679"/>
    </source>
</evidence>
<keyword evidence="5" id="KW-0378">Hydrolase</keyword>
<reference evidence="5 6" key="1">
    <citation type="submission" date="2019-02" db="EMBL/GenBank/DDBJ databases">
        <title>Deep-cultivation of Planctomycetes and their phenomic and genomic characterization uncovers novel biology.</title>
        <authorList>
            <person name="Wiegand S."/>
            <person name="Jogler M."/>
            <person name="Boedeker C."/>
            <person name="Pinto D."/>
            <person name="Vollmers J."/>
            <person name="Rivas-Marin E."/>
            <person name="Kohn T."/>
            <person name="Peeters S.H."/>
            <person name="Heuer A."/>
            <person name="Rast P."/>
            <person name="Oberbeckmann S."/>
            <person name="Bunk B."/>
            <person name="Jeske O."/>
            <person name="Meyerdierks A."/>
            <person name="Storesund J.E."/>
            <person name="Kallscheuer N."/>
            <person name="Luecker S."/>
            <person name="Lage O.M."/>
            <person name="Pohl T."/>
            <person name="Merkel B.J."/>
            <person name="Hornburger P."/>
            <person name="Mueller R.-W."/>
            <person name="Bruemmer F."/>
            <person name="Labrenz M."/>
            <person name="Spormann A.M."/>
            <person name="Op den Camp H."/>
            <person name="Overmann J."/>
            <person name="Amann R."/>
            <person name="Jetten M.S.M."/>
            <person name="Mascher T."/>
            <person name="Medema M.H."/>
            <person name="Devos D.P."/>
            <person name="Kaster A.-K."/>
            <person name="Ovreas L."/>
            <person name="Rohde M."/>
            <person name="Galperin M.Y."/>
            <person name="Jogler C."/>
        </authorList>
    </citation>
    <scope>NUCLEOTIDE SEQUENCE [LARGE SCALE GENOMIC DNA]</scope>
    <source>
        <strain evidence="5 6">FF011L</strain>
    </source>
</reference>
<keyword evidence="1" id="KW-0328">Glycosyltransferase</keyword>
<keyword evidence="3" id="KW-0520">NAD</keyword>
<dbReference type="GO" id="GO:1990404">
    <property type="term" value="F:NAD+-protein mono-ADP-ribosyltransferase activity"/>
    <property type="evidence" value="ECO:0007669"/>
    <property type="project" value="TreeGrafter"/>
</dbReference>
<feature type="domain" description="Macro" evidence="4">
    <location>
        <begin position="1"/>
        <end position="156"/>
    </location>
</feature>
<name>A0A517MIL5_9BACT</name>
<dbReference type="SMART" id="SM00506">
    <property type="entry name" value="A1pp"/>
    <property type="match status" value="1"/>
</dbReference>
<evidence type="ECO:0000259" key="4">
    <source>
        <dbReference type="PROSITE" id="PS51154"/>
    </source>
</evidence>
<dbReference type="GO" id="GO:0016787">
    <property type="term" value="F:hydrolase activity"/>
    <property type="evidence" value="ECO:0007669"/>
    <property type="project" value="UniProtKB-KW"/>
</dbReference>
<dbReference type="OrthoDB" id="6194521at2"/>
<dbReference type="InterPro" id="IPR043472">
    <property type="entry name" value="Macro_dom-like"/>
</dbReference>
<dbReference type="AlphaFoldDB" id="A0A517MIL5"/>
<dbReference type="GO" id="GO:0003950">
    <property type="term" value="F:NAD+ poly-ADP-ribosyltransferase activity"/>
    <property type="evidence" value="ECO:0007669"/>
    <property type="project" value="TreeGrafter"/>
</dbReference>
<dbReference type="SUPFAM" id="SSF52949">
    <property type="entry name" value="Macro domain-like"/>
    <property type="match status" value="1"/>
</dbReference>
<keyword evidence="6" id="KW-1185">Reference proteome</keyword>
<dbReference type="PROSITE" id="PS51154">
    <property type="entry name" value="MACRO"/>
    <property type="match status" value="1"/>
</dbReference>
<accession>A0A517MIL5</accession>
<dbReference type="KEGG" id="rml:FF011L_35140"/>
<dbReference type="EMBL" id="CP036262">
    <property type="protein sequence ID" value="QDS94733.1"/>
    <property type="molecule type" value="Genomic_DNA"/>
</dbReference>
<dbReference type="Gene3D" id="3.40.220.10">
    <property type="entry name" value="Leucine Aminopeptidase, subunit E, domain 1"/>
    <property type="match status" value="1"/>
</dbReference>
<protein>
    <submittedName>
        <fullName evidence="5">O-acetyl-ADP-ribose deacetylase</fullName>
        <ecNumber evidence="5">3.5.1.-</ecNumber>
    </submittedName>
</protein>
<dbReference type="Pfam" id="PF01661">
    <property type="entry name" value="Macro"/>
    <property type="match status" value="1"/>
</dbReference>
<evidence type="ECO:0000313" key="6">
    <source>
        <dbReference type="Proteomes" id="UP000320672"/>
    </source>
</evidence>
<dbReference type="PANTHER" id="PTHR14453:SF102">
    <property type="entry name" value="PROTEIN MONO-ADP-RIBOSYLTRANSFERASE PARP14-LIKE"/>
    <property type="match status" value="1"/>
</dbReference>
<sequence>MGKIEIVKGDLLDQDVDVIVNAWNRNIIPWWLLLPQGVSGAIKRRGGYAPFRELAKHGAIPLGGAVLTGAGDLPFKAIIHVAGISMWWRSSEKSIRESCRNALAMAEEKKFNSIALPLIGAGTGGGSTGAVLDLMKDVLETVSFEGRIVIVEFQKN</sequence>